<organism evidence="2 3">
    <name type="scientific">Balaenoptera physalus</name>
    <name type="common">Fin whale</name>
    <name type="synonym">Balaena physalus</name>
    <dbReference type="NCBI Taxonomy" id="9770"/>
    <lineage>
        <taxon>Eukaryota</taxon>
        <taxon>Metazoa</taxon>
        <taxon>Chordata</taxon>
        <taxon>Craniata</taxon>
        <taxon>Vertebrata</taxon>
        <taxon>Euteleostomi</taxon>
        <taxon>Mammalia</taxon>
        <taxon>Eutheria</taxon>
        <taxon>Laurasiatheria</taxon>
        <taxon>Artiodactyla</taxon>
        <taxon>Whippomorpha</taxon>
        <taxon>Cetacea</taxon>
        <taxon>Mysticeti</taxon>
        <taxon>Balaenopteridae</taxon>
        <taxon>Balaenoptera</taxon>
    </lineage>
</organism>
<dbReference type="PANTHER" id="PTHR46880">
    <property type="entry name" value="RAS-ASSOCIATING DOMAIN-CONTAINING PROTEIN"/>
    <property type="match status" value="1"/>
</dbReference>
<name>A0A643CCR8_BALPH</name>
<feature type="non-terminal residue" evidence="2">
    <location>
        <position position="1"/>
    </location>
</feature>
<protein>
    <submittedName>
        <fullName evidence="2">Uncharacterized protein</fullName>
    </submittedName>
</protein>
<sequence>TKKQKRPQKLDRYLQKRNNQFLKTWLKKYPWLVYDEILDLMFCGLCRKHRVKSKGNQAHAKPSLMEATSGSPESRITTELMVRTTSKVTLGRVENLFPSCHAIAKTRRPLNDFIWMCSLDDMKGDDIGQYIAEAERRTLREKLEKSKFFSVLSDGITDSSIEEADFVYEQCACAGKVHCQIIGVQTGEKKGPLAIKHATEKTPERNLQLRLSNQDWAKKLVGFASDGAPGSEREDGSGVALLLREIQPRALTVYCSAYHLEVSYKAAFQSVPLYNDVRDLLRSTYHFYHNSPVHKSTLVISKAFTFDLRPEVASRITGLPPEPSQRVSVVQQLHSTREGRSDTNHQKAKDLLESLLQADIVKFVHFLLDVINVLSILSHVNQNRNSSIADIFATLEPGPKERLVDSVTHFQGNCLLGGKRNISDVRNLVLTHLIKRLRGCFIDVNQDVVKAATTGSFKLWPAKINQEFGEKEVSTLIAHHEPVLEDAKVKIEEVDTEWSMLKLEIYARFQNIHKLTWDFVNSVYLHKYPNILTLVDLVLSLLASSAEAERGFSQMKGTKSQMHAKVKADSMTDLLIIQLNSPDIYNFDPRKAIHLWNTRTPSSTGDTRPISDCSSNSERLDESD</sequence>
<evidence type="ECO:0000256" key="1">
    <source>
        <dbReference type="SAM" id="MobiDB-lite"/>
    </source>
</evidence>
<evidence type="ECO:0000313" key="3">
    <source>
        <dbReference type="Proteomes" id="UP000437017"/>
    </source>
</evidence>
<dbReference type="Proteomes" id="UP000437017">
    <property type="component" value="Unassembled WGS sequence"/>
</dbReference>
<dbReference type="PANTHER" id="PTHR46880:SF9">
    <property type="entry name" value="ZINC FINGER PROTEIN 862"/>
    <property type="match status" value="1"/>
</dbReference>
<accession>A0A643CCR8</accession>
<feature type="compositionally biased region" description="Polar residues" evidence="1">
    <location>
        <begin position="601"/>
        <end position="617"/>
    </location>
</feature>
<gene>
    <name evidence="2" type="ORF">E2I00_011037</name>
</gene>
<feature type="region of interest" description="Disordered" evidence="1">
    <location>
        <begin position="601"/>
        <end position="624"/>
    </location>
</feature>
<dbReference type="AlphaFoldDB" id="A0A643CCR8"/>
<reference evidence="2 3" key="1">
    <citation type="journal article" date="2019" name="PLoS ONE">
        <title>Genomic analyses reveal an absence of contemporary introgressive admixture between fin whales and blue whales, despite known hybrids.</title>
        <authorList>
            <person name="Westbury M.V."/>
            <person name="Petersen B."/>
            <person name="Lorenzen E.D."/>
        </authorList>
    </citation>
    <scope>NUCLEOTIDE SEQUENCE [LARGE SCALE GENOMIC DNA]</scope>
    <source>
        <strain evidence="2">FinWhale-01</strain>
    </source>
</reference>
<proteinExistence type="predicted"/>
<dbReference type="EMBL" id="SGJD01001893">
    <property type="protein sequence ID" value="KAB0397768.1"/>
    <property type="molecule type" value="Genomic_DNA"/>
</dbReference>
<evidence type="ECO:0000313" key="2">
    <source>
        <dbReference type="EMBL" id="KAB0397768.1"/>
    </source>
</evidence>
<keyword evidence="3" id="KW-1185">Reference proteome</keyword>
<dbReference type="OrthoDB" id="62528at2759"/>
<comment type="caution">
    <text evidence="2">The sequence shown here is derived from an EMBL/GenBank/DDBJ whole genome shotgun (WGS) entry which is preliminary data.</text>
</comment>